<sequence length="376" mass="42460">MATIDGERGMNSLQSDERLLAPPLPPRAANRQETDWISETAPQDRICILRDFLKGQPDYNIRVFVLRHIVSRITFKPWHLVGIAGFLGMTFLNVYNARTQLCHAFGLDGQFLCFLSATNPYSSDDDHFKVEDLYHSLSILRVVAIIEGLLVFFFAFSACAMGAVLTLIDWRQHHRQEAKWDPYHHDRFLWWAVRWGVILSLASQFSLLCGLACLTLIKTEPLRLGKRLIRKYPHMWGMETIPKVMIAALLTALLFGFGIVIGIIAVWAKLQLARVGVTLPHSLGLDPSTGQWTHWTFGQVVMLLGLANNIAGLFALGSPNKITSLLEYRIDPKLFAGALLYEHGFVVAAAIWFAADRREVRKALRDVFVQLVPEIP</sequence>
<feature type="region of interest" description="Disordered" evidence="1">
    <location>
        <begin position="1"/>
        <end position="35"/>
    </location>
</feature>
<dbReference type="InParanoid" id="A0A0L0HC71"/>
<dbReference type="VEuPathDB" id="FungiDB:SPPG_05761"/>
<feature type="transmembrane region" description="Helical" evidence="2">
    <location>
        <begin position="188"/>
        <end position="217"/>
    </location>
</feature>
<dbReference type="Proteomes" id="UP000053201">
    <property type="component" value="Unassembled WGS sequence"/>
</dbReference>
<dbReference type="EMBL" id="KQ257459">
    <property type="protein sequence ID" value="KNC98782.1"/>
    <property type="molecule type" value="Genomic_DNA"/>
</dbReference>
<keyword evidence="2" id="KW-0812">Transmembrane</keyword>
<dbReference type="RefSeq" id="XP_016606822.1">
    <property type="nucleotide sequence ID" value="XM_016753971.1"/>
</dbReference>
<dbReference type="GeneID" id="27689115"/>
<evidence type="ECO:0000313" key="3">
    <source>
        <dbReference type="EMBL" id="KNC98782.1"/>
    </source>
</evidence>
<keyword evidence="2" id="KW-1133">Transmembrane helix</keyword>
<organism evidence="3 4">
    <name type="scientific">Spizellomyces punctatus (strain DAOM BR117)</name>
    <dbReference type="NCBI Taxonomy" id="645134"/>
    <lineage>
        <taxon>Eukaryota</taxon>
        <taxon>Fungi</taxon>
        <taxon>Fungi incertae sedis</taxon>
        <taxon>Chytridiomycota</taxon>
        <taxon>Chytridiomycota incertae sedis</taxon>
        <taxon>Chytridiomycetes</taxon>
        <taxon>Spizellomycetales</taxon>
        <taxon>Spizellomycetaceae</taxon>
        <taxon>Spizellomyces</taxon>
    </lineage>
</organism>
<evidence type="ECO:0000256" key="2">
    <source>
        <dbReference type="SAM" id="Phobius"/>
    </source>
</evidence>
<keyword evidence="2" id="KW-0472">Membrane</keyword>
<dbReference type="AlphaFoldDB" id="A0A0L0HC71"/>
<reference evidence="3 4" key="1">
    <citation type="submission" date="2009-08" db="EMBL/GenBank/DDBJ databases">
        <title>The Genome Sequence of Spizellomyces punctatus strain DAOM BR117.</title>
        <authorList>
            <consortium name="The Broad Institute Genome Sequencing Platform"/>
            <person name="Russ C."/>
            <person name="Cuomo C."/>
            <person name="Shea T."/>
            <person name="Young S.K."/>
            <person name="Zeng Q."/>
            <person name="Koehrsen M."/>
            <person name="Haas B."/>
            <person name="Borodovsky M."/>
            <person name="Guigo R."/>
            <person name="Alvarado L."/>
            <person name="Berlin A."/>
            <person name="Bochicchio J."/>
            <person name="Borenstein D."/>
            <person name="Chapman S."/>
            <person name="Chen Z."/>
            <person name="Engels R."/>
            <person name="Freedman E."/>
            <person name="Gellesch M."/>
            <person name="Goldberg J."/>
            <person name="Griggs A."/>
            <person name="Gujja S."/>
            <person name="Heiman D."/>
            <person name="Hepburn T."/>
            <person name="Howarth C."/>
            <person name="Jen D."/>
            <person name="Larson L."/>
            <person name="Lewis B."/>
            <person name="Mehta T."/>
            <person name="Park D."/>
            <person name="Pearson M."/>
            <person name="Roberts A."/>
            <person name="Saif S."/>
            <person name="Shenoy N."/>
            <person name="Sisk P."/>
            <person name="Stolte C."/>
            <person name="Sykes S."/>
            <person name="Thomson T."/>
            <person name="Walk T."/>
            <person name="White J."/>
            <person name="Yandava C."/>
            <person name="Burger G."/>
            <person name="Gray M.W."/>
            <person name="Holland P.W.H."/>
            <person name="King N."/>
            <person name="Lang F.B.F."/>
            <person name="Roger A.J."/>
            <person name="Ruiz-Trillo I."/>
            <person name="Lander E."/>
            <person name="Nusbaum C."/>
        </authorList>
    </citation>
    <scope>NUCLEOTIDE SEQUENCE [LARGE SCALE GENOMIC DNA]</scope>
    <source>
        <strain evidence="3 4">DAOM BR117</strain>
    </source>
</reference>
<protein>
    <submittedName>
        <fullName evidence="3">Uncharacterized protein</fullName>
    </submittedName>
</protein>
<evidence type="ECO:0000256" key="1">
    <source>
        <dbReference type="SAM" id="MobiDB-lite"/>
    </source>
</evidence>
<evidence type="ECO:0000313" key="4">
    <source>
        <dbReference type="Proteomes" id="UP000053201"/>
    </source>
</evidence>
<dbReference type="OrthoDB" id="2157250at2759"/>
<accession>A0A0L0HC71</accession>
<feature type="transmembrane region" description="Helical" evidence="2">
    <location>
        <begin position="334"/>
        <end position="355"/>
    </location>
</feature>
<name>A0A0L0HC71_SPIPD</name>
<keyword evidence="4" id="KW-1185">Reference proteome</keyword>
<feature type="transmembrane region" description="Helical" evidence="2">
    <location>
        <begin position="244"/>
        <end position="268"/>
    </location>
</feature>
<proteinExistence type="predicted"/>
<feature type="transmembrane region" description="Helical" evidence="2">
    <location>
        <begin position="142"/>
        <end position="168"/>
    </location>
</feature>
<gene>
    <name evidence="3" type="ORF">SPPG_05761</name>
</gene>